<dbReference type="PANTHER" id="PTHR43037:SF1">
    <property type="entry name" value="BLL1128 PROTEIN"/>
    <property type="match status" value="1"/>
</dbReference>
<dbReference type="PANTHER" id="PTHR43037">
    <property type="entry name" value="UNNAMED PRODUCT-RELATED"/>
    <property type="match status" value="1"/>
</dbReference>
<dbReference type="EMBL" id="CP018477">
    <property type="protein sequence ID" value="ASV73788.1"/>
    <property type="molecule type" value="Genomic_DNA"/>
</dbReference>
<proteinExistence type="predicted"/>
<evidence type="ECO:0000313" key="4">
    <source>
        <dbReference type="Proteomes" id="UP000215086"/>
    </source>
</evidence>
<dbReference type="Proteomes" id="UP000215086">
    <property type="component" value="Chromosome"/>
</dbReference>
<dbReference type="InterPro" id="IPR050955">
    <property type="entry name" value="Plant_Biomass_Hydrol_Est"/>
</dbReference>
<evidence type="ECO:0000256" key="2">
    <source>
        <dbReference type="SAM" id="MobiDB-lite"/>
    </source>
</evidence>
<accession>A0A286RCV4</accession>
<dbReference type="KEGG" id="ttf:THTE_1186"/>
<protein>
    <recommendedName>
        <fullName evidence="5">Phospholipase/carboxylesterase/thioesterase domain-containing protein</fullName>
    </recommendedName>
</protein>
<evidence type="ECO:0008006" key="5">
    <source>
        <dbReference type="Google" id="ProtNLM"/>
    </source>
</evidence>
<dbReference type="SUPFAM" id="SSF53474">
    <property type="entry name" value="alpha/beta-Hydrolases"/>
    <property type="match status" value="1"/>
</dbReference>
<dbReference type="InterPro" id="IPR029058">
    <property type="entry name" value="AB_hydrolase_fold"/>
</dbReference>
<dbReference type="Pfam" id="PF00756">
    <property type="entry name" value="Esterase"/>
    <property type="match status" value="1"/>
</dbReference>
<keyword evidence="1" id="KW-0732">Signal</keyword>
<keyword evidence="4" id="KW-1185">Reference proteome</keyword>
<dbReference type="OrthoDB" id="270827at2"/>
<feature type="region of interest" description="Disordered" evidence="2">
    <location>
        <begin position="1"/>
        <end position="26"/>
    </location>
</feature>
<reference evidence="3 4" key="1">
    <citation type="journal article" name="Front. Microbiol.">
        <title>Sugar Metabolism of the First Thermophilic Planctomycete Thermogutta terrifontis: Comparative Genomic and Transcriptomic Approaches.</title>
        <authorList>
            <person name="Elcheninov A.G."/>
            <person name="Menzel P."/>
            <person name="Gudbergsdottir S.R."/>
            <person name="Slesarev A.I."/>
            <person name="Kadnikov V.V."/>
            <person name="Krogh A."/>
            <person name="Bonch-Osmolovskaya E.A."/>
            <person name="Peng X."/>
            <person name="Kublanov I.V."/>
        </authorList>
    </citation>
    <scope>NUCLEOTIDE SEQUENCE [LARGE SCALE GENOMIC DNA]</scope>
    <source>
        <strain evidence="3 4">R1</strain>
    </source>
</reference>
<dbReference type="Gene3D" id="3.40.50.1820">
    <property type="entry name" value="alpha/beta hydrolase"/>
    <property type="match status" value="1"/>
</dbReference>
<dbReference type="InterPro" id="IPR000801">
    <property type="entry name" value="Esterase-like"/>
</dbReference>
<evidence type="ECO:0000256" key="1">
    <source>
        <dbReference type="ARBA" id="ARBA00022729"/>
    </source>
</evidence>
<organism evidence="3 4">
    <name type="scientific">Thermogutta terrifontis</name>
    <dbReference type="NCBI Taxonomy" id="1331910"/>
    <lineage>
        <taxon>Bacteria</taxon>
        <taxon>Pseudomonadati</taxon>
        <taxon>Planctomycetota</taxon>
        <taxon>Planctomycetia</taxon>
        <taxon>Pirellulales</taxon>
        <taxon>Thermoguttaceae</taxon>
        <taxon>Thermogutta</taxon>
    </lineage>
</organism>
<evidence type="ECO:0000313" key="3">
    <source>
        <dbReference type="EMBL" id="ASV73788.1"/>
    </source>
</evidence>
<gene>
    <name evidence="3" type="ORF">THTE_1186</name>
</gene>
<dbReference type="RefSeq" id="WP_095414295.1">
    <property type="nucleotide sequence ID" value="NZ_CP018477.1"/>
</dbReference>
<name>A0A286RCV4_9BACT</name>
<dbReference type="AlphaFoldDB" id="A0A286RCV4"/>
<sequence>MEDRNSFAEGMFAEGSTLAGSERKEITRRRHSLPRAIVAPLHYEPNYEYPLLVWLHGTTGDHENELLHVMPQIDLRNYVAIAPRGVEVGADDKAWGWPQTPEGIAEAEARVFELIETAAKRFCIARRKIFLVGHSTGGTMALRLAWRWPEVFAGVVSLGGPVPCGERPLARYREARRLPILLVVAGESPTYSPASAACDLKRLHMAGMNAVLRQYPGSSELSPLVLADVNRWLMELVLTL</sequence>